<proteinExistence type="predicted"/>
<dbReference type="RefSeq" id="WP_149999687.1">
    <property type="nucleotide sequence ID" value="NZ_BKCL01000002.1"/>
</dbReference>
<feature type="transmembrane region" description="Helical" evidence="1">
    <location>
        <begin position="40"/>
        <end position="62"/>
    </location>
</feature>
<reference evidence="4 5" key="1">
    <citation type="submission" date="2019-09" db="EMBL/GenBank/DDBJ databases">
        <title>NBRP : Genome information of microbial organism related human and environment.</title>
        <authorList>
            <person name="Hattori M."/>
            <person name="Oshima K."/>
            <person name="Inaba H."/>
            <person name="Suda W."/>
            <person name="Sakamoto M."/>
            <person name="Iino T."/>
            <person name="Kitahara M."/>
            <person name="Oshida Y."/>
            <person name="Iida T."/>
            <person name="Kudo T."/>
            <person name="Itoh T."/>
            <person name="Ohkuma M."/>
        </authorList>
    </citation>
    <scope>NUCLEOTIDE SEQUENCE [LARGE SCALE GENOMIC DNA]</scope>
    <source>
        <strain evidence="2 4">Hi-2</strain>
        <strain evidence="3 5">Mie-1</strain>
    </source>
</reference>
<evidence type="ECO:0000313" key="4">
    <source>
        <dbReference type="Proteomes" id="UP000322084"/>
    </source>
</evidence>
<evidence type="ECO:0000313" key="3">
    <source>
        <dbReference type="EMBL" id="GEQ99459.1"/>
    </source>
</evidence>
<keyword evidence="1" id="KW-0472">Membrane</keyword>
<dbReference type="Proteomes" id="UP000322084">
    <property type="component" value="Unassembled WGS sequence"/>
</dbReference>
<dbReference type="Pfam" id="PF11003">
    <property type="entry name" value="DUF2842"/>
    <property type="match status" value="1"/>
</dbReference>
<dbReference type="EMBL" id="BKCL01000002">
    <property type="protein sequence ID" value="GEQ97129.1"/>
    <property type="molecule type" value="Genomic_DNA"/>
</dbReference>
<name>A0A5A7MQJ8_9PROT</name>
<sequence>MAIERPSLRSLTGTLLLVGGLIVYALLAMQLGAIINGWPIWGQTVIYVIVGLAWLWPAKHLLGWMGRGRRNQN</sequence>
<evidence type="ECO:0000313" key="2">
    <source>
        <dbReference type="EMBL" id="GEQ97129.1"/>
    </source>
</evidence>
<comment type="caution">
    <text evidence="2">The sequence shown here is derived from an EMBL/GenBank/DDBJ whole genome shotgun (WGS) entry which is preliminary data.</text>
</comment>
<dbReference type="AlphaFoldDB" id="A0A5A7MQJ8"/>
<evidence type="ECO:0000313" key="5">
    <source>
        <dbReference type="Proteomes" id="UP000325187"/>
    </source>
</evidence>
<accession>A0A5A7MQJ8</accession>
<organism evidence="2 4">
    <name type="scientific">Iodidimonas gelatinilytica</name>
    <dbReference type="NCBI Taxonomy" id="1236966"/>
    <lineage>
        <taxon>Bacteria</taxon>
        <taxon>Pseudomonadati</taxon>
        <taxon>Pseudomonadota</taxon>
        <taxon>Alphaproteobacteria</taxon>
        <taxon>Iodidimonadales</taxon>
        <taxon>Iodidimonadaceae</taxon>
        <taxon>Iodidimonas</taxon>
    </lineage>
</organism>
<accession>A0A5A7MX17</accession>
<dbReference type="Proteomes" id="UP000325187">
    <property type="component" value="Unassembled WGS sequence"/>
</dbReference>
<keyword evidence="1" id="KW-1133">Transmembrane helix</keyword>
<keyword evidence="1" id="KW-0812">Transmembrane</keyword>
<dbReference type="InterPro" id="IPR021265">
    <property type="entry name" value="DUF2842"/>
</dbReference>
<gene>
    <name evidence="2" type="ORF">JCM17844_07660</name>
    <name evidence="3" type="ORF">JCM17845_00830</name>
</gene>
<keyword evidence="5" id="KW-1185">Reference proteome</keyword>
<evidence type="ECO:0008006" key="6">
    <source>
        <dbReference type="Google" id="ProtNLM"/>
    </source>
</evidence>
<dbReference type="EMBL" id="BKCM01000001">
    <property type="protein sequence ID" value="GEQ99459.1"/>
    <property type="molecule type" value="Genomic_DNA"/>
</dbReference>
<protein>
    <recommendedName>
        <fullName evidence="6">DUF2842 domain-containing protein</fullName>
    </recommendedName>
</protein>
<evidence type="ECO:0000256" key="1">
    <source>
        <dbReference type="SAM" id="Phobius"/>
    </source>
</evidence>
<feature type="transmembrane region" description="Helical" evidence="1">
    <location>
        <begin position="12"/>
        <end position="34"/>
    </location>
</feature>